<dbReference type="AlphaFoldDB" id="A0A0G4J421"/>
<dbReference type="EMBL" id="CDSF01000122">
    <property type="protein sequence ID" value="CEP02031.1"/>
    <property type="molecule type" value="Genomic_DNA"/>
</dbReference>
<keyword evidence="7" id="KW-1185">Reference proteome</keyword>
<evidence type="ECO:0000313" key="6">
    <source>
        <dbReference type="EMBL" id="SPQ98883.1"/>
    </source>
</evidence>
<dbReference type="Proteomes" id="UP000290189">
    <property type="component" value="Unassembled WGS sequence"/>
</dbReference>
<accession>A0A0G4J421</accession>
<reference evidence="6 8" key="2">
    <citation type="submission" date="2018-03" db="EMBL/GenBank/DDBJ databases">
        <authorList>
            <person name="Fogelqvist J."/>
        </authorList>
    </citation>
    <scope>NUCLEOTIDE SEQUENCE [LARGE SCALE GENOMIC DNA]</scope>
</reference>
<organism evidence="5 7">
    <name type="scientific">Plasmodiophora brassicae</name>
    <name type="common">Clubroot disease agent</name>
    <dbReference type="NCBI Taxonomy" id="37360"/>
    <lineage>
        <taxon>Eukaryota</taxon>
        <taxon>Sar</taxon>
        <taxon>Rhizaria</taxon>
        <taxon>Endomyxa</taxon>
        <taxon>Phytomyxea</taxon>
        <taxon>Plasmodiophorida</taxon>
        <taxon>Plasmodiophoridae</taxon>
        <taxon>Plasmodiophora</taxon>
    </lineage>
</organism>
<feature type="region of interest" description="Disordered" evidence="2">
    <location>
        <begin position="788"/>
        <end position="816"/>
    </location>
</feature>
<feature type="coiled-coil region" evidence="1">
    <location>
        <begin position="171"/>
        <end position="332"/>
    </location>
</feature>
<evidence type="ECO:0000313" key="5">
    <source>
        <dbReference type="EMBL" id="CEP02031.1"/>
    </source>
</evidence>
<dbReference type="OrthoDB" id="447953at2759"/>
<name>A0A0G4J421_PLABS</name>
<feature type="coiled-coil region" evidence="1">
    <location>
        <begin position="52"/>
        <end position="145"/>
    </location>
</feature>
<evidence type="ECO:0000256" key="1">
    <source>
        <dbReference type="SAM" id="Coils"/>
    </source>
</evidence>
<proteinExistence type="predicted"/>
<dbReference type="STRING" id="37360.A0A0G4J421"/>
<dbReference type="PANTHER" id="PTHR45615:SF80">
    <property type="entry name" value="GRIP DOMAIN-CONTAINING PROTEIN"/>
    <property type="match status" value="1"/>
</dbReference>
<sequence length="980" mass="110611">MMSSMVLMLAALAVGMEGVLAADGDDVHVFSSKFQELSLMLPTSWDRAAEFRSQMDALKMSLEIKLNELSEREKMLAVSEIDKQKLNERKRELEKRCENLELKEKNQENDIVKQEKVISELLLDVAAKDERINRLLADMQKMKLEHNDNVVEIQARIAEQVAVIHTHEDENGRLRKEIDVSKKTIEALKQARREDQATIEQQRKDLEMSQRRNEELSAELTKRMQEKDTKIEVLESKIAAQKVKMQEHEDEMQRLLQQRREDKRMIEEHNSRVEALRAEVATLKQEKSTLLQGEEEMKRVRKEVEENANVKIKSLEQAKREVEAKVGKLQTELALKDRRIGEMQVKMSTEAKEKDAKISEEMSVISEKTTVAHQYQEEIQRQKTEIEKQSKLIVMMESAKAENEALIGRLRLEVGEKTRRIDELKVQMQEKDRTISWQDKALTDSKQRVQELEVEIQRRVEELDKFKAKIAILEQEQETLRSKLIEKEDRVEELRSELMALNLKSGKKIEEEEKTISARAAQVEELERVIAGLRDEIEVAKASVRAANEEVSQLRSDMKDKERHIEKLRGELMKKEMMIEEDKSKISSLQSEIQRLKEEVGRTAKELTEAKQSIAAHVGRQQKDMALIGDLQSKVATSQRCAKEMKAEKEALENQLGRVVQEKDAMSAKVARSEEELLKKQQDIGTFKEANVMLAHTQHDEITLIEQLRKEVGERDRFIERVYKSMSSIHEGMSSQFAPVMAECRTFLDKAADDNQRWLTAINKTKETVESVQQVHLSTSKTTVATTKEARRSTGVRDVTHATPPANQHRGMKTQQSWKDSSWWSTIANGAVGSAVGAGAMAAAFGTRPKTVPVPVGGGMSLAKKLGLTTAGIAVGAGLTAAAMQDQGKNRMVAQEDRVPDADDGKRDAKAGSWATTVLPWILLGAVVLAGIAIAIAQRMKAKSRADSATMPATSAVRVPRAPAAPAVVVAGERPSAVAF</sequence>
<feature type="transmembrane region" description="Helical" evidence="3">
    <location>
        <begin position="866"/>
        <end position="884"/>
    </location>
</feature>
<feature type="chain" id="PRO_5035990840" evidence="4">
    <location>
        <begin position="22"/>
        <end position="980"/>
    </location>
</feature>
<dbReference type="PANTHER" id="PTHR45615">
    <property type="entry name" value="MYOSIN HEAVY CHAIN, NON-MUSCLE"/>
    <property type="match status" value="1"/>
</dbReference>
<keyword evidence="6" id="KW-0496">Mitochondrion</keyword>
<keyword evidence="3" id="KW-0812">Transmembrane</keyword>
<dbReference type="Gene3D" id="1.10.287.1490">
    <property type="match status" value="1"/>
</dbReference>
<dbReference type="EMBL" id="OVEO01000010">
    <property type="protein sequence ID" value="SPQ98883.1"/>
    <property type="molecule type" value="Genomic_DNA"/>
</dbReference>
<feature type="transmembrane region" description="Helical" evidence="3">
    <location>
        <begin position="918"/>
        <end position="937"/>
    </location>
</feature>
<evidence type="ECO:0000256" key="4">
    <source>
        <dbReference type="SAM" id="SignalP"/>
    </source>
</evidence>
<dbReference type="OMA" id="MESRNEM"/>
<keyword evidence="4" id="KW-0732">Signal</keyword>
<feature type="transmembrane region" description="Helical" evidence="3">
    <location>
        <begin position="823"/>
        <end position="845"/>
    </location>
</feature>
<protein>
    <submittedName>
        <fullName evidence="5">Uncharacterized protein</fullName>
    </submittedName>
</protein>
<keyword evidence="3" id="KW-0472">Membrane</keyword>
<gene>
    <name evidence="5" type="ORF">PBRA_002296</name>
    <name evidence="6" type="ORF">PLBR_LOCUS6098</name>
</gene>
<evidence type="ECO:0000313" key="7">
    <source>
        <dbReference type="Proteomes" id="UP000039324"/>
    </source>
</evidence>
<geneLocation type="mitochondrion" evidence="6"/>
<feature type="coiled-coil region" evidence="1">
    <location>
        <begin position="442"/>
        <end position="683"/>
    </location>
</feature>
<dbReference type="Proteomes" id="UP000039324">
    <property type="component" value="Unassembled WGS sequence"/>
</dbReference>
<evidence type="ECO:0000256" key="2">
    <source>
        <dbReference type="SAM" id="MobiDB-lite"/>
    </source>
</evidence>
<keyword evidence="1" id="KW-0175">Coiled coil</keyword>
<reference evidence="5 7" key="1">
    <citation type="submission" date="2015-02" db="EMBL/GenBank/DDBJ databases">
        <authorList>
            <person name="Chooi Y.-H."/>
        </authorList>
    </citation>
    <scope>NUCLEOTIDE SEQUENCE [LARGE SCALE GENOMIC DNA]</scope>
    <source>
        <strain evidence="5">E3</strain>
    </source>
</reference>
<evidence type="ECO:0000313" key="8">
    <source>
        <dbReference type="Proteomes" id="UP000290189"/>
    </source>
</evidence>
<feature type="signal peptide" evidence="4">
    <location>
        <begin position="1"/>
        <end position="21"/>
    </location>
</feature>
<evidence type="ECO:0000256" key="3">
    <source>
        <dbReference type="SAM" id="Phobius"/>
    </source>
</evidence>
<keyword evidence="3" id="KW-1133">Transmembrane helix</keyword>